<dbReference type="KEGG" id="psd:DSC_15135"/>
<evidence type="ECO:0000256" key="6">
    <source>
        <dbReference type="ARBA" id="ARBA00034003"/>
    </source>
</evidence>
<protein>
    <submittedName>
        <fullName evidence="10">DNA ligase</fullName>
    </submittedName>
</protein>
<evidence type="ECO:0000256" key="3">
    <source>
        <dbReference type="ARBA" id="ARBA00022705"/>
    </source>
</evidence>
<feature type="domain" description="DNA ligase OB-like" evidence="9">
    <location>
        <begin position="215"/>
        <end position="279"/>
    </location>
</feature>
<dbReference type="GO" id="GO:0006260">
    <property type="term" value="P:DNA replication"/>
    <property type="evidence" value="ECO:0007669"/>
    <property type="project" value="UniProtKB-KW"/>
</dbReference>
<keyword evidence="7" id="KW-0732">Signal</keyword>
<dbReference type="SUPFAM" id="SSF50249">
    <property type="entry name" value="Nucleic acid-binding proteins"/>
    <property type="match status" value="1"/>
</dbReference>
<sequence>MRVMLLSLLLSLLLNCLLLGVPAHAEPPRLMLATGYHGHLALADYLVSEKLDGVRGRWDGQALWTRGGARIDAPAWFTRGWPTQPLDGELWLGRGRFDAASALVRAGNADDPAWHDLHFMLFDLPADAGPFEARVARMQALVKASGNAQLRLVEQRRIDNVAALDAQFARVVAAGGEGLMLHRRDAHYLVGRSDALLKYKPYDDAEARVVAHLGGKGKYAGLLGALLVQLPDGRSFRIGSGFTDAQRAAPPPLGAWVTYRYNGLTSKGLPRFARFLHVRDEPPPPDPQR</sequence>
<dbReference type="Proteomes" id="UP000005870">
    <property type="component" value="Chromosome"/>
</dbReference>
<gene>
    <name evidence="10" type="ordered locus">DSC_15135</name>
</gene>
<dbReference type="Gene3D" id="2.40.50.140">
    <property type="entry name" value="Nucleic acid-binding proteins"/>
    <property type="match status" value="1"/>
</dbReference>
<evidence type="ECO:0000313" key="11">
    <source>
        <dbReference type="Proteomes" id="UP000005870"/>
    </source>
</evidence>
<comment type="cofactor">
    <cofactor evidence="1">
        <name>a divalent metal cation</name>
        <dbReference type="ChEBI" id="CHEBI:60240"/>
    </cofactor>
</comment>
<proteinExistence type="predicted"/>
<dbReference type="GO" id="GO:0003910">
    <property type="term" value="F:DNA ligase (ATP) activity"/>
    <property type="evidence" value="ECO:0007669"/>
    <property type="project" value="UniProtKB-EC"/>
</dbReference>
<evidence type="ECO:0000256" key="7">
    <source>
        <dbReference type="SAM" id="SignalP"/>
    </source>
</evidence>
<keyword evidence="5" id="KW-0234">DNA repair</keyword>
<dbReference type="GO" id="GO:0006281">
    <property type="term" value="P:DNA repair"/>
    <property type="evidence" value="ECO:0007669"/>
    <property type="project" value="UniProtKB-KW"/>
</dbReference>
<dbReference type="InterPro" id="IPR050326">
    <property type="entry name" value="NAD_dep_DNA_ligaseB"/>
</dbReference>
<dbReference type="EMBL" id="CP003093">
    <property type="protein sequence ID" value="AER57671.1"/>
    <property type="molecule type" value="Genomic_DNA"/>
</dbReference>
<dbReference type="CDD" id="cd08041">
    <property type="entry name" value="OBF_kDNA_ligase_like"/>
    <property type="match status" value="1"/>
</dbReference>
<dbReference type="PANTHER" id="PTHR47810">
    <property type="entry name" value="DNA LIGASE"/>
    <property type="match status" value="1"/>
</dbReference>
<dbReference type="RefSeq" id="WP_014161844.1">
    <property type="nucleotide sequence ID" value="NC_016147.2"/>
</dbReference>
<keyword evidence="11" id="KW-1185">Reference proteome</keyword>
<comment type="catalytic activity">
    <reaction evidence="6">
        <text>ATP + (deoxyribonucleotide)n-3'-hydroxyl + 5'-phospho-(deoxyribonucleotide)m = (deoxyribonucleotide)n+m + AMP + diphosphate.</text>
        <dbReference type="EC" id="6.5.1.1"/>
    </reaction>
</comment>
<dbReference type="Pfam" id="PF01068">
    <property type="entry name" value="DNA_ligase_A_M"/>
    <property type="match status" value="1"/>
</dbReference>
<dbReference type="HOGENOM" id="CLU_021047_0_0_6"/>
<feature type="chain" id="PRO_5003504446" evidence="7">
    <location>
        <begin position="26"/>
        <end position="289"/>
    </location>
</feature>
<feature type="domain" description="ATP-dependent DNA ligase family profile" evidence="8">
    <location>
        <begin position="116"/>
        <end position="200"/>
    </location>
</feature>
<keyword evidence="3" id="KW-0235">DNA replication</keyword>
<evidence type="ECO:0000256" key="5">
    <source>
        <dbReference type="ARBA" id="ARBA00023204"/>
    </source>
</evidence>
<dbReference type="OrthoDB" id="9782700at2"/>
<evidence type="ECO:0000259" key="8">
    <source>
        <dbReference type="Pfam" id="PF01068"/>
    </source>
</evidence>
<dbReference type="GO" id="GO:0005524">
    <property type="term" value="F:ATP binding"/>
    <property type="evidence" value="ECO:0007669"/>
    <property type="project" value="InterPro"/>
</dbReference>
<dbReference type="InterPro" id="IPR012310">
    <property type="entry name" value="DNA_ligase_ATP-dep_cent"/>
</dbReference>
<evidence type="ECO:0000256" key="2">
    <source>
        <dbReference type="ARBA" id="ARBA00022598"/>
    </source>
</evidence>
<name>G7UW13_PSEUP</name>
<dbReference type="GO" id="GO:0006310">
    <property type="term" value="P:DNA recombination"/>
    <property type="evidence" value="ECO:0007669"/>
    <property type="project" value="InterPro"/>
</dbReference>
<dbReference type="Gene3D" id="3.30.470.30">
    <property type="entry name" value="DNA ligase/mRNA capping enzyme"/>
    <property type="match status" value="1"/>
</dbReference>
<dbReference type="STRING" id="1045855.DSC_15135"/>
<dbReference type="Pfam" id="PF14743">
    <property type="entry name" value="DNA_ligase_OB_2"/>
    <property type="match status" value="1"/>
</dbReference>
<evidence type="ECO:0000313" key="10">
    <source>
        <dbReference type="EMBL" id="AER57671.1"/>
    </source>
</evidence>
<dbReference type="eggNOG" id="COG1793">
    <property type="taxonomic scope" value="Bacteria"/>
</dbReference>
<evidence type="ECO:0000259" key="9">
    <source>
        <dbReference type="Pfam" id="PF14743"/>
    </source>
</evidence>
<evidence type="ECO:0000256" key="4">
    <source>
        <dbReference type="ARBA" id="ARBA00022763"/>
    </source>
</evidence>
<feature type="signal peptide" evidence="7">
    <location>
        <begin position="1"/>
        <end position="25"/>
    </location>
</feature>
<keyword evidence="2 10" id="KW-0436">Ligase</keyword>
<accession>G7UW13</accession>
<dbReference type="Gene3D" id="3.30.1490.70">
    <property type="match status" value="1"/>
</dbReference>
<reference evidence="10 11" key="1">
    <citation type="journal article" date="2012" name="J. Bacteriol.">
        <title>Complete Genome Sequence of the BTEX-Degrading Bacterium Pseudoxanthomonas spadix BD-a59.</title>
        <authorList>
            <person name="Lee S.H."/>
            <person name="Jin H.M."/>
            <person name="Lee H.J."/>
            <person name="Kim J.M."/>
            <person name="Jeon C.O."/>
        </authorList>
    </citation>
    <scope>NUCLEOTIDE SEQUENCE [LARGE SCALE GENOMIC DNA]</scope>
    <source>
        <strain evidence="10 11">BD-a59</strain>
    </source>
</reference>
<dbReference type="CDD" id="cd07896">
    <property type="entry name" value="Adenylation_kDNA_ligase_like"/>
    <property type="match status" value="1"/>
</dbReference>
<organism evidence="10 11">
    <name type="scientific">Pseudoxanthomonas spadix (strain BD-a59)</name>
    <dbReference type="NCBI Taxonomy" id="1045855"/>
    <lineage>
        <taxon>Bacteria</taxon>
        <taxon>Pseudomonadati</taxon>
        <taxon>Pseudomonadota</taxon>
        <taxon>Gammaproteobacteria</taxon>
        <taxon>Lysobacterales</taxon>
        <taxon>Lysobacteraceae</taxon>
        <taxon>Pseudoxanthomonas</taxon>
    </lineage>
</organism>
<dbReference type="SUPFAM" id="SSF56091">
    <property type="entry name" value="DNA ligase/mRNA capping enzyme, catalytic domain"/>
    <property type="match status" value="1"/>
</dbReference>
<dbReference type="InterPro" id="IPR012340">
    <property type="entry name" value="NA-bd_OB-fold"/>
</dbReference>
<dbReference type="InterPro" id="IPR029319">
    <property type="entry name" value="DNA_ligase_OB"/>
</dbReference>
<keyword evidence="4" id="KW-0227">DNA damage</keyword>
<dbReference type="AlphaFoldDB" id="G7UW13"/>
<dbReference type="NCBIfam" id="NF006592">
    <property type="entry name" value="PRK09125.1"/>
    <property type="match status" value="1"/>
</dbReference>
<evidence type="ECO:0000256" key="1">
    <source>
        <dbReference type="ARBA" id="ARBA00001968"/>
    </source>
</evidence>
<dbReference type="PANTHER" id="PTHR47810:SF1">
    <property type="entry name" value="DNA LIGASE B"/>
    <property type="match status" value="1"/>
</dbReference>